<dbReference type="InterPro" id="IPR050090">
    <property type="entry name" value="Tyrosine_recombinase_XerCD"/>
</dbReference>
<accession>A0ABT2RN76</accession>
<dbReference type="InterPro" id="IPR002104">
    <property type="entry name" value="Integrase_catalytic"/>
</dbReference>
<dbReference type="Pfam" id="PF00589">
    <property type="entry name" value="Phage_integrase"/>
    <property type="match status" value="1"/>
</dbReference>
<evidence type="ECO:0000313" key="6">
    <source>
        <dbReference type="Proteomes" id="UP001652431"/>
    </source>
</evidence>
<dbReference type="InterPro" id="IPR011010">
    <property type="entry name" value="DNA_brk_join_enz"/>
</dbReference>
<dbReference type="Gene3D" id="1.10.443.10">
    <property type="entry name" value="Intergrase catalytic core"/>
    <property type="match status" value="1"/>
</dbReference>
<comment type="subcellular location">
    <subcellularLocation>
        <location evidence="1">Cytoplasm</location>
    </subcellularLocation>
</comment>
<evidence type="ECO:0000259" key="4">
    <source>
        <dbReference type="PROSITE" id="PS51898"/>
    </source>
</evidence>
<evidence type="ECO:0000256" key="1">
    <source>
        <dbReference type="ARBA" id="ARBA00004496"/>
    </source>
</evidence>
<dbReference type="InterPro" id="IPR013762">
    <property type="entry name" value="Integrase-like_cat_sf"/>
</dbReference>
<sequence>MIFSFWQEHLDEFLDSMCEQGFCTKVISAHKRFALSLEEDATVHGWQTYEDVRNYYSLLPGLKDKTRWFKLSIIKKLEAFHLLGQKPEHRIVKEHVHVTAPTRSKGRLNLFPLCDQLDDFLAFFIQQGRCDETVLSIRRTVSYIITMSASNSWDTYQDIKDWYFEKKLTTKYLDKIYRIIDHMEYWQLNGTLIGWDDHGMVNVRKRRFLTVPDEKMSVEPSLGDFDLSYVQIHLDEFLECMKDRGYSESSLKVNKNNLKRIIMLSRSIRWDSIDEILEWNERRPISTSHMDSTRKTLEKLSCWLSTGDVPEHPSIQMKLESRVQSLGELDLSFWQDHLDGLLAYMKDHGYCEDYRKKLYFHTRRLVILSREVEWNSYEDIWNWFSSRSFGKCYLHDIRSILGILDEFHRLGIMPNNRATQNPLCPRGNCYSKLVPEYKALVDYACEDEKRRGLKPNTIKCTKTKASSFLYSLQQRGVERLIDVAEEDVLAFFYTDGVYLRGQSTASRISLFFRTCVPLNPNECRRIGMYVPKYHSSRKTIQYLTTDESNKFRKALNDEGNGLSYKERAIGTIIFYTGMRGSDVSCLKLDSVDLKHRTISFTQEKTGNPVVLPLSTVVGNAIYDYCTIERPHTDSLYLFLCDAAPYNTLGKGGIEWAVTKIMMAAGIRQEEGDRKGGHIFRHRAASTMAAGNIPSPVISAALGHSSPKSLDAYLYADMEHIRECSISLKKYPVSKEVISLG</sequence>
<keyword evidence="3" id="KW-0233">DNA recombination</keyword>
<reference evidence="5 6" key="1">
    <citation type="journal article" date="2021" name="ISME Commun">
        <title>Automated analysis of genomic sequences facilitates high-throughput and comprehensive description of bacteria.</title>
        <authorList>
            <person name="Hitch T.C.A."/>
        </authorList>
    </citation>
    <scope>NUCLEOTIDE SEQUENCE [LARGE SCALE GENOMIC DNA]</scope>
    <source>
        <strain evidence="5 6">Sanger_03</strain>
    </source>
</reference>
<comment type="caution">
    <text evidence="5">The sequence shown here is derived from an EMBL/GenBank/DDBJ whole genome shotgun (WGS) entry which is preliminary data.</text>
</comment>
<feature type="domain" description="Tyr recombinase" evidence="4">
    <location>
        <begin position="538"/>
        <end position="725"/>
    </location>
</feature>
<dbReference type="Proteomes" id="UP001652431">
    <property type="component" value="Unassembled WGS sequence"/>
</dbReference>
<keyword evidence="2" id="KW-0229">DNA integration</keyword>
<dbReference type="EMBL" id="JAOQJU010000010">
    <property type="protein sequence ID" value="MCU6686842.1"/>
    <property type="molecule type" value="Genomic_DNA"/>
</dbReference>
<dbReference type="RefSeq" id="WP_158370198.1">
    <property type="nucleotide sequence ID" value="NZ_JAOQJU010000010.1"/>
</dbReference>
<evidence type="ECO:0000313" key="5">
    <source>
        <dbReference type="EMBL" id="MCU6686842.1"/>
    </source>
</evidence>
<name>A0ABT2RN76_9FIRM</name>
<gene>
    <name evidence="5" type="ORF">OCV99_09850</name>
</gene>
<proteinExistence type="predicted"/>
<protein>
    <submittedName>
        <fullName evidence="5">Tyrosine-type recombinase/integrase</fullName>
    </submittedName>
</protein>
<dbReference type="PROSITE" id="PS51898">
    <property type="entry name" value="TYR_RECOMBINASE"/>
    <property type="match status" value="1"/>
</dbReference>
<dbReference type="PANTHER" id="PTHR30349:SF77">
    <property type="entry name" value="TYROSINE RECOMBINASE XERC"/>
    <property type="match status" value="1"/>
</dbReference>
<organism evidence="5 6">
    <name type="scientific">Dorea acetigenes</name>
    <dbReference type="NCBI Taxonomy" id="2981787"/>
    <lineage>
        <taxon>Bacteria</taxon>
        <taxon>Bacillati</taxon>
        <taxon>Bacillota</taxon>
        <taxon>Clostridia</taxon>
        <taxon>Lachnospirales</taxon>
        <taxon>Lachnospiraceae</taxon>
        <taxon>Dorea</taxon>
    </lineage>
</organism>
<keyword evidence="6" id="KW-1185">Reference proteome</keyword>
<evidence type="ECO:0000256" key="2">
    <source>
        <dbReference type="ARBA" id="ARBA00022908"/>
    </source>
</evidence>
<dbReference type="PANTHER" id="PTHR30349">
    <property type="entry name" value="PHAGE INTEGRASE-RELATED"/>
    <property type="match status" value="1"/>
</dbReference>
<evidence type="ECO:0000256" key="3">
    <source>
        <dbReference type="ARBA" id="ARBA00023172"/>
    </source>
</evidence>
<dbReference type="SUPFAM" id="SSF56349">
    <property type="entry name" value="DNA breaking-rejoining enzymes"/>
    <property type="match status" value="1"/>
</dbReference>